<name>A5BQY8_VITVI</name>
<dbReference type="PANTHER" id="PTHR45797:SF1">
    <property type="entry name" value="HELICASE ARIP4"/>
    <property type="match status" value="1"/>
</dbReference>
<keyword evidence="5" id="KW-0067">ATP-binding</keyword>
<evidence type="ECO:0000256" key="6">
    <source>
        <dbReference type="ARBA" id="ARBA00023125"/>
    </source>
</evidence>
<comment type="similarity">
    <text evidence="2">Belongs to the SNF2/RAD54 helicase family.</text>
</comment>
<evidence type="ECO:0000256" key="7">
    <source>
        <dbReference type="ARBA" id="ARBA00023242"/>
    </source>
</evidence>
<evidence type="ECO:0000256" key="8">
    <source>
        <dbReference type="SAM" id="Coils"/>
    </source>
</evidence>
<keyword evidence="3" id="KW-0547">Nucleotide-binding</keyword>
<dbReference type="AlphaFoldDB" id="A5BQY8"/>
<dbReference type="ExpressionAtlas" id="A5BQY8">
    <property type="expression patterns" value="baseline and differential"/>
</dbReference>
<evidence type="ECO:0000313" key="9">
    <source>
        <dbReference type="EMBL" id="CAN68221.1"/>
    </source>
</evidence>
<sequence length="370" mass="40459">MHDYVHTLSLAQTISHPFLCCSVELLGLGEGSLVQVRMQRYRNKEERAPKDLTAVVVKNEWAQGNDMVTLTEEEIEELIAEFLDVESKAAEAQESLEEESLSKLEIEVREELAQTLQGNDLETAVAEEMANFKEEWEAVLDELETESAHLLQLNLKVLISKVACGLGCDCSKTAHCPPVICVAQRGGEGSIMLDCSAGSKTSLVELAIFGASFAFRGNNFQKSELSLLVVLHTSTYMALMAEVTRHPGTISLSVFSLGTCAISSPSPSGNGPGLEGCEVDSIVDPLGEGSSPLRMVLVDETSMEFGEIGVRLIKVVVGEMDKEEGARLGLVQRVEVPTEDWSSSNLAAFNNWLGMKQWGSRLRSWLYLEK</sequence>
<dbReference type="GO" id="GO:0016887">
    <property type="term" value="F:ATP hydrolysis activity"/>
    <property type="evidence" value="ECO:0007669"/>
    <property type="project" value="InterPro"/>
</dbReference>
<protein>
    <submittedName>
        <fullName evidence="9">Uncharacterized protein</fullName>
    </submittedName>
</protein>
<dbReference type="PANTHER" id="PTHR45797">
    <property type="entry name" value="RAD54-LIKE"/>
    <property type="match status" value="1"/>
</dbReference>
<evidence type="ECO:0000256" key="4">
    <source>
        <dbReference type="ARBA" id="ARBA00022806"/>
    </source>
</evidence>
<evidence type="ECO:0000256" key="3">
    <source>
        <dbReference type="ARBA" id="ARBA00022741"/>
    </source>
</evidence>
<reference evidence="9" key="1">
    <citation type="journal article" date="2007" name="PLoS ONE">
        <title>The first genome sequence of an elite grapevine cultivar (Pinot noir Vitis vinifera L.): coping with a highly heterozygous genome.</title>
        <authorList>
            <person name="Velasco R."/>
            <person name="Zharkikh A."/>
            <person name="Troggio M."/>
            <person name="Cartwright D.A."/>
            <person name="Cestaro A."/>
            <person name="Pruss D."/>
            <person name="Pindo M."/>
            <person name="FitzGerald L.M."/>
            <person name="Vezzulli S."/>
            <person name="Reid J."/>
            <person name="Malacarne G."/>
            <person name="Iliev D."/>
            <person name="Coppola G."/>
            <person name="Wardell B."/>
            <person name="Micheletti D."/>
            <person name="Macalma T."/>
            <person name="Facci M."/>
            <person name="Mitchell J.T."/>
            <person name="Perazzolli M."/>
            <person name="Eldredge G."/>
            <person name="Gatto P."/>
            <person name="Oyzerski R."/>
            <person name="Moretto M."/>
            <person name="Gutin N."/>
            <person name="Stefanini M."/>
            <person name="Chen Y."/>
            <person name="Segala C."/>
            <person name="Davenport C."/>
            <person name="Dematte L."/>
            <person name="Mraz A."/>
            <person name="Battilana J."/>
            <person name="Stormo K."/>
            <person name="Costa F."/>
            <person name="Tao Q."/>
            <person name="Si-Ammour A."/>
            <person name="Harkins T."/>
            <person name="Lackey A."/>
            <person name="Perbost C."/>
            <person name="Taillon B."/>
            <person name="Stella A."/>
            <person name="Solovyev V."/>
            <person name="Fawcett J.A."/>
            <person name="Sterck L."/>
            <person name="Vandepoele K."/>
            <person name="Grando S.M."/>
            <person name="Toppo S."/>
            <person name="Moser C."/>
            <person name="Lanchbury J."/>
            <person name="Bogden R."/>
            <person name="Skolnick M."/>
            <person name="Sgaramella V."/>
            <person name="Bhatnagar S.K."/>
            <person name="Fontana P."/>
            <person name="Gutin A."/>
            <person name="Van de Peer Y."/>
            <person name="Salamini F."/>
            <person name="Viola R."/>
        </authorList>
    </citation>
    <scope>NUCLEOTIDE SEQUENCE</scope>
</reference>
<proteinExistence type="inferred from homology"/>
<keyword evidence="6" id="KW-0238">DNA-binding</keyword>
<gene>
    <name evidence="9" type="ORF">VITISV_005373</name>
</gene>
<evidence type="ECO:0000256" key="5">
    <source>
        <dbReference type="ARBA" id="ARBA00022840"/>
    </source>
</evidence>
<keyword evidence="7" id="KW-0539">Nucleus</keyword>
<dbReference type="EMBL" id="AM467993">
    <property type="protein sequence ID" value="CAN68221.1"/>
    <property type="molecule type" value="Genomic_DNA"/>
</dbReference>
<dbReference type="GO" id="GO:0005524">
    <property type="term" value="F:ATP binding"/>
    <property type="evidence" value="ECO:0007669"/>
    <property type="project" value="UniProtKB-KW"/>
</dbReference>
<keyword evidence="4" id="KW-0378">Hydrolase</keyword>
<evidence type="ECO:0000256" key="1">
    <source>
        <dbReference type="ARBA" id="ARBA00004123"/>
    </source>
</evidence>
<dbReference type="GO" id="GO:0004386">
    <property type="term" value="F:helicase activity"/>
    <property type="evidence" value="ECO:0007669"/>
    <property type="project" value="UniProtKB-KW"/>
</dbReference>
<dbReference type="InterPro" id="IPR044574">
    <property type="entry name" value="ARIP4-like"/>
</dbReference>
<evidence type="ECO:0000256" key="2">
    <source>
        <dbReference type="ARBA" id="ARBA00007025"/>
    </source>
</evidence>
<keyword evidence="8" id="KW-0175">Coiled coil</keyword>
<feature type="coiled-coil region" evidence="8">
    <location>
        <begin position="126"/>
        <end position="153"/>
    </location>
</feature>
<dbReference type="GO" id="GO:0003677">
    <property type="term" value="F:DNA binding"/>
    <property type="evidence" value="ECO:0007669"/>
    <property type="project" value="UniProtKB-KW"/>
</dbReference>
<keyword evidence="4" id="KW-0347">Helicase</keyword>
<dbReference type="GO" id="GO:0005634">
    <property type="term" value="C:nucleus"/>
    <property type="evidence" value="ECO:0007669"/>
    <property type="project" value="UniProtKB-SubCell"/>
</dbReference>
<comment type="subcellular location">
    <subcellularLocation>
        <location evidence="1">Nucleus</location>
    </subcellularLocation>
</comment>
<feature type="coiled-coil region" evidence="8">
    <location>
        <begin position="68"/>
        <end position="95"/>
    </location>
</feature>
<organism evidence="9">
    <name type="scientific">Vitis vinifera</name>
    <name type="common">Grape</name>
    <dbReference type="NCBI Taxonomy" id="29760"/>
    <lineage>
        <taxon>Eukaryota</taxon>
        <taxon>Viridiplantae</taxon>
        <taxon>Streptophyta</taxon>
        <taxon>Embryophyta</taxon>
        <taxon>Tracheophyta</taxon>
        <taxon>Spermatophyta</taxon>
        <taxon>Magnoliopsida</taxon>
        <taxon>eudicotyledons</taxon>
        <taxon>Gunneridae</taxon>
        <taxon>Pentapetalae</taxon>
        <taxon>rosids</taxon>
        <taxon>Vitales</taxon>
        <taxon>Vitaceae</taxon>
        <taxon>Viteae</taxon>
        <taxon>Vitis</taxon>
    </lineage>
</organism>
<accession>A5BQY8</accession>